<protein>
    <submittedName>
        <fullName evidence="2">GGDEF domain-containing protein</fullName>
    </submittedName>
</protein>
<dbReference type="InterPro" id="IPR043128">
    <property type="entry name" value="Rev_trsase/Diguanyl_cyclase"/>
</dbReference>
<dbReference type="GO" id="GO:0043709">
    <property type="term" value="P:cell adhesion involved in single-species biofilm formation"/>
    <property type="evidence" value="ECO:0007669"/>
    <property type="project" value="TreeGrafter"/>
</dbReference>
<evidence type="ECO:0000313" key="3">
    <source>
        <dbReference type="Proteomes" id="UP000326464"/>
    </source>
</evidence>
<feature type="domain" description="GGDEF" evidence="1">
    <location>
        <begin position="392"/>
        <end position="520"/>
    </location>
</feature>
<dbReference type="GO" id="GO:1902201">
    <property type="term" value="P:negative regulation of bacterial-type flagellum-dependent cell motility"/>
    <property type="evidence" value="ECO:0007669"/>
    <property type="project" value="TreeGrafter"/>
</dbReference>
<name>A0A7X1NPE8_9MICC</name>
<dbReference type="Pfam" id="PF00990">
    <property type="entry name" value="GGDEF"/>
    <property type="match status" value="1"/>
</dbReference>
<dbReference type="GO" id="GO:0052621">
    <property type="term" value="F:diguanylate cyclase activity"/>
    <property type="evidence" value="ECO:0007669"/>
    <property type="project" value="TreeGrafter"/>
</dbReference>
<comment type="caution">
    <text evidence="2">The sequence shown here is derived from an EMBL/GenBank/DDBJ whole genome shotgun (WGS) entry which is preliminary data.</text>
</comment>
<dbReference type="SUPFAM" id="SSF55073">
    <property type="entry name" value="Nucleotide cyclase"/>
    <property type="match status" value="1"/>
</dbReference>
<dbReference type="InterPro" id="IPR000160">
    <property type="entry name" value="GGDEF_dom"/>
</dbReference>
<dbReference type="Gene3D" id="3.30.70.270">
    <property type="match status" value="1"/>
</dbReference>
<dbReference type="CDD" id="cd01949">
    <property type="entry name" value="GGDEF"/>
    <property type="match status" value="1"/>
</dbReference>
<dbReference type="PANTHER" id="PTHR45138">
    <property type="entry name" value="REGULATORY COMPONENTS OF SENSORY TRANSDUCTION SYSTEM"/>
    <property type="match status" value="1"/>
</dbReference>
<dbReference type="EMBL" id="VJXX01000001">
    <property type="protein sequence ID" value="MPY10415.1"/>
    <property type="molecule type" value="Genomic_DNA"/>
</dbReference>
<gene>
    <name evidence="2" type="ORF">FNH21_06715</name>
</gene>
<dbReference type="GO" id="GO:0005886">
    <property type="term" value="C:plasma membrane"/>
    <property type="evidence" value="ECO:0007669"/>
    <property type="project" value="TreeGrafter"/>
</dbReference>
<dbReference type="Proteomes" id="UP000326464">
    <property type="component" value="Unassembled WGS sequence"/>
</dbReference>
<sequence>MLNEDVVTESGSLRLAQERDLIAGLEAVEISTDLPQALIEAAAIKVAAEEFGRTDVALWAEVTALDALTRTEGARDARARAAHILGWATEQGDTRLASRCHALLAMTDLMAGLSGTGAEHATTAVTLLDGTELPRLRAKLLTRQAVGLFAAGLPQHGFDVTRRALVLAEQLRDHELKAQLASNAFHAAMDEVLPEEASRWSEILDEVVAAAPHLEGEFSDVLIRGHLASGRPEEASAVLERYGMDVTPGSQPELRASRKLLLAQIHHGLGELDLAVRALDEAEALTTLHELEEIAASVLEERAAVAATQGDFMLAYELHRAFHSASRTRWLEARRSQVDHLFAAQNLTEAIVRAEQAEAAVAIDPLTKVRNRRWVEDSLADVVRSWQTGGAWTGSLAIVDLDHFKQVNDRFGHAAGDDVLVSVAECLQECHGVRDVARIGGEEFLLVLKQHADPQDVADAVLSAVRHLRWPHIHRGLHLTASLGFAGCVPGTTSSALLREADLNLYRAKRTGRDRAVGPW</sequence>
<organism evidence="2 3">
    <name type="scientific">Arthrobacter bussei</name>
    <dbReference type="NCBI Taxonomy" id="2594179"/>
    <lineage>
        <taxon>Bacteria</taxon>
        <taxon>Bacillati</taxon>
        <taxon>Actinomycetota</taxon>
        <taxon>Actinomycetes</taxon>
        <taxon>Micrococcales</taxon>
        <taxon>Micrococcaceae</taxon>
        <taxon>Arthrobacter</taxon>
    </lineage>
</organism>
<dbReference type="SMART" id="SM00267">
    <property type="entry name" value="GGDEF"/>
    <property type="match status" value="1"/>
</dbReference>
<dbReference type="AlphaFoldDB" id="A0A7X1NPE8"/>
<evidence type="ECO:0000313" key="2">
    <source>
        <dbReference type="EMBL" id="MPY10415.1"/>
    </source>
</evidence>
<reference evidence="3" key="1">
    <citation type="submission" date="2019-07" db="EMBL/GenBank/DDBJ databases">
        <title>Arthrobacter KR32 sp. nov., isolated from mountain cheese made of cows milk.</title>
        <authorList>
            <person name="Flegler A."/>
        </authorList>
    </citation>
    <scope>NUCLEOTIDE SEQUENCE [LARGE SCALE GENOMIC DNA]</scope>
    <source>
        <strain evidence="3">KR32</strain>
    </source>
</reference>
<proteinExistence type="predicted"/>
<dbReference type="PROSITE" id="PS50887">
    <property type="entry name" value="GGDEF"/>
    <property type="match status" value="1"/>
</dbReference>
<dbReference type="NCBIfam" id="TIGR00254">
    <property type="entry name" value="GGDEF"/>
    <property type="match status" value="1"/>
</dbReference>
<accession>A0A7X1NPE8</accession>
<dbReference type="RefSeq" id="WP_152813250.1">
    <property type="nucleotide sequence ID" value="NZ_VJXX01000001.1"/>
</dbReference>
<dbReference type="InterPro" id="IPR050469">
    <property type="entry name" value="Diguanylate_Cyclase"/>
</dbReference>
<keyword evidence="3" id="KW-1185">Reference proteome</keyword>
<dbReference type="OrthoDB" id="23692at2"/>
<evidence type="ECO:0000259" key="1">
    <source>
        <dbReference type="PROSITE" id="PS50887"/>
    </source>
</evidence>
<dbReference type="InterPro" id="IPR029787">
    <property type="entry name" value="Nucleotide_cyclase"/>
</dbReference>
<dbReference type="PANTHER" id="PTHR45138:SF9">
    <property type="entry name" value="DIGUANYLATE CYCLASE DGCM-RELATED"/>
    <property type="match status" value="1"/>
</dbReference>